<dbReference type="OrthoDB" id="305360at2"/>
<keyword evidence="6 7" id="KW-0472">Membrane</keyword>
<evidence type="ECO:0000313" key="8">
    <source>
        <dbReference type="EMBL" id="RFT06046.1"/>
    </source>
</evidence>
<proteinExistence type="predicted"/>
<feature type="transmembrane region" description="Helical" evidence="7">
    <location>
        <begin position="12"/>
        <end position="32"/>
    </location>
</feature>
<keyword evidence="9" id="KW-1185">Reference proteome</keyword>
<keyword evidence="2" id="KW-0813">Transport</keyword>
<sequence>MDLLRGNIKHTYFKYLGAAFGSAMLASVYSLVDMAMVGQYQGPDGAAALAVVAPVWNIIYSLGLLTGIGGSVLSSTHRGQGKRRQANQAFTVALGFTVILAAASWLGLIFFEVPLLRFFGGDEALIPLARDYLYPVKFSVPFFLFTQMLAAFLRNDGRPALATGAVLSGGVFNVLGDYFFVFVLDLGIMGAGIATCLGAAISCLVMLTHFLSPRNTLRLVPVKGWIRQMGRIGVTGFSAFFADIAMGILTILFNRQIMHFLGTDALAVYGVLVNVSTLVQCCAYSVGQASQPILSLNYGARQTRRILDVLRYALGTVAVFGVLWVLVLAAFPTEIVRLFMAPTPEVLEVAPGILRTYGLSFLLLPFNIFSAYYFQSILRPASAFGISVTRGLVVSGGLILTLPALWGGSAIWLAMPLTELVVALAVAGLMVRSVRQLKGEL</sequence>
<dbReference type="EMBL" id="QQRQ01000018">
    <property type="protein sequence ID" value="RFT06046.1"/>
    <property type="molecule type" value="Genomic_DNA"/>
</dbReference>
<feature type="transmembrane region" description="Helical" evidence="7">
    <location>
        <begin position="352"/>
        <end position="374"/>
    </location>
</feature>
<feature type="transmembrane region" description="Helical" evidence="7">
    <location>
        <begin position="411"/>
        <end position="431"/>
    </location>
</feature>
<feature type="transmembrane region" description="Helical" evidence="7">
    <location>
        <begin position="186"/>
        <end position="211"/>
    </location>
</feature>
<evidence type="ECO:0000256" key="3">
    <source>
        <dbReference type="ARBA" id="ARBA00022475"/>
    </source>
</evidence>
<comment type="caution">
    <text evidence="8">The sequence shown here is derived from an EMBL/GenBank/DDBJ whole genome shotgun (WGS) entry which is preliminary data.</text>
</comment>
<dbReference type="GO" id="GO:0005886">
    <property type="term" value="C:plasma membrane"/>
    <property type="evidence" value="ECO:0007669"/>
    <property type="project" value="UniProtKB-SubCell"/>
</dbReference>
<evidence type="ECO:0000256" key="5">
    <source>
        <dbReference type="ARBA" id="ARBA00022989"/>
    </source>
</evidence>
<dbReference type="Proteomes" id="UP000260649">
    <property type="component" value="Unassembled WGS sequence"/>
</dbReference>
<dbReference type="GO" id="GO:0015297">
    <property type="term" value="F:antiporter activity"/>
    <property type="evidence" value="ECO:0007669"/>
    <property type="project" value="InterPro"/>
</dbReference>
<keyword evidence="5 7" id="KW-1133">Transmembrane helix</keyword>
<dbReference type="InterPro" id="IPR051327">
    <property type="entry name" value="MATE_MepA_subfamily"/>
</dbReference>
<keyword evidence="4 7" id="KW-0812">Transmembrane</keyword>
<name>A0A3E2B245_9FIRM</name>
<feature type="transmembrane region" description="Helical" evidence="7">
    <location>
        <begin position="160"/>
        <end position="180"/>
    </location>
</feature>
<accession>A0A3E2B245</accession>
<dbReference type="InterPro" id="IPR002528">
    <property type="entry name" value="MATE_fam"/>
</dbReference>
<feature type="transmembrane region" description="Helical" evidence="7">
    <location>
        <begin position="232"/>
        <end position="253"/>
    </location>
</feature>
<dbReference type="RefSeq" id="WP_117142568.1">
    <property type="nucleotide sequence ID" value="NZ_CAKXKJ010000005.1"/>
</dbReference>
<feature type="transmembrane region" description="Helical" evidence="7">
    <location>
        <begin position="47"/>
        <end position="68"/>
    </location>
</feature>
<dbReference type="InterPro" id="IPR048279">
    <property type="entry name" value="MdtK-like"/>
</dbReference>
<evidence type="ECO:0000256" key="6">
    <source>
        <dbReference type="ARBA" id="ARBA00023136"/>
    </source>
</evidence>
<feature type="transmembrane region" description="Helical" evidence="7">
    <location>
        <begin position="265"/>
        <end position="286"/>
    </location>
</feature>
<feature type="transmembrane region" description="Helical" evidence="7">
    <location>
        <begin position="381"/>
        <end position="405"/>
    </location>
</feature>
<keyword evidence="3" id="KW-1003">Cell membrane</keyword>
<feature type="transmembrane region" description="Helical" evidence="7">
    <location>
        <begin position="89"/>
        <end position="112"/>
    </location>
</feature>
<dbReference type="PIRSF" id="PIRSF006603">
    <property type="entry name" value="DinF"/>
    <property type="match status" value="1"/>
</dbReference>
<dbReference type="PANTHER" id="PTHR43823:SF3">
    <property type="entry name" value="MULTIDRUG EXPORT PROTEIN MEPA"/>
    <property type="match status" value="1"/>
</dbReference>
<gene>
    <name evidence="8" type="ORF">DV520_09570</name>
</gene>
<dbReference type="GO" id="GO:0042910">
    <property type="term" value="F:xenobiotic transmembrane transporter activity"/>
    <property type="evidence" value="ECO:0007669"/>
    <property type="project" value="InterPro"/>
</dbReference>
<evidence type="ECO:0000256" key="2">
    <source>
        <dbReference type="ARBA" id="ARBA00022448"/>
    </source>
</evidence>
<comment type="subcellular location">
    <subcellularLocation>
        <location evidence="1">Cell membrane</location>
        <topology evidence="1">Multi-pass membrane protein</topology>
    </subcellularLocation>
</comment>
<evidence type="ECO:0000256" key="1">
    <source>
        <dbReference type="ARBA" id="ARBA00004651"/>
    </source>
</evidence>
<feature type="transmembrane region" description="Helical" evidence="7">
    <location>
        <begin position="309"/>
        <end position="332"/>
    </location>
</feature>
<organism evidence="8 9">
    <name type="scientific">Evtepia gabavorous</name>
    <dbReference type="NCBI Taxonomy" id="2211183"/>
    <lineage>
        <taxon>Bacteria</taxon>
        <taxon>Bacillati</taxon>
        <taxon>Bacillota</taxon>
        <taxon>Clostridia</taxon>
        <taxon>Eubacteriales</taxon>
        <taxon>Evtepia</taxon>
    </lineage>
</organism>
<evidence type="ECO:0000313" key="9">
    <source>
        <dbReference type="Proteomes" id="UP000260649"/>
    </source>
</evidence>
<evidence type="ECO:0000256" key="4">
    <source>
        <dbReference type="ARBA" id="ARBA00022692"/>
    </source>
</evidence>
<protein>
    <submittedName>
        <fullName evidence="8">Multidrug transporter MatE</fullName>
    </submittedName>
</protein>
<dbReference type="Pfam" id="PF01554">
    <property type="entry name" value="MatE"/>
    <property type="match status" value="2"/>
</dbReference>
<dbReference type="AlphaFoldDB" id="A0A3E2B245"/>
<evidence type="ECO:0000256" key="7">
    <source>
        <dbReference type="SAM" id="Phobius"/>
    </source>
</evidence>
<feature type="transmembrane region" description="Helical" evidence="7">
    <location>
        <begin position="132"/>
        <end position="153"/>
    </location>
</feature>
<reference evidence="8 9" key="1">
    <citation type="submission" date="2018-07" db="EMBL/GenBank/DDBJ databases">
        <title>GABA Modulating Bacteria of the Human Gut Microbiota.</title>
        <authorList>
            <person name="Strandwitz P."/>
            <person name="Kim K.H."/>
            <person name="Terekhova D."/>
            <person name="Liu J.K."/>
            <person name="Sharma A."/>
            <person name="Levering J."/>
            <person name="Mcdonald D."/>
            <person name="Dietrich D."/>
            <person name="Ramadhar T.R."/>
            <person name="Lekbua A."/>
            <person name="Mroue N."/>
            <person name="Liston C."/>
            <person name="Stewart E.J."/>
            <person name="Dubin M.J."/>
            <person name="Zengler K."/>
            <person name="Knight R."/>
            <person name="Gilbert J.A."/>
            <person name="Clardy J."/>
            <person name="Lewis K."/>
        </authorList>
    </citation>
    <scope>NUCLEOTIDE SEQUENCE [LARGE SCALE GENOMIC DNA]</scope>
    <source>
        <strain evidence="8 9">KLE1738</strain>
    </source>
</reference>
<dbReference type="GeneID" id="97995980"/>
<dbReference type="PANTHER" id="PTHR43823">
    <property type="entry name" value="SPORULATION PROTEIN YKVU"/>
    <property type="match status" value="1"/>
</dbReference>